<dbReference type="GO" id="GO:0016779">
    <property type="term" value="F:nucleotidyltransferase activity"/>
    <property type="evidence" value="ECO:0007669"/>
    <property type="project" value="UniProtKB-KW"/>
</dbReference>
<evidence type="ECO:0000259" key="1">
    <source>
        <dbReference type="Pfam" id="PF07883"/>
    </source>
</evidence>
<dbReference type="Proteomes" id="UP000255279">
    <property type="component" value="Unassembled WGS sequence"/>
</dbReference>
<dbReference type="Proteomes" id="UP000190435">
    <property type="component" value="Unassembled WGS sequence"/>
</dbReference>
<keyword evidence="2" id="KW-0808">Transferase</keyword>
<dbReference type="OrthoDB" id="9797047at2"/>
<accession>A0A1T0A1R6</accession>
<protein>
    <submittedName>
        <fullName evidence="3">Cupin domain</fullName>
    </submittedName>
    <submittedName>
        <fullName evidence="2">Mannose-1-phosphate guanylyltransferase</fullName>
    </submittedName>
</protein>
<dbReference type="RefSeq" id="WP_078276679.1">
    <property type="nucleotide sequence ID" value="NZ_MUXU01000038.1"/>
</dbReference>
<evidence type="ECO:0000313" key="4">
    <source>
        <dbReference type="Proteomes" id="UP000190435"/>
    </source>
</evidence>
<organism evidence="2 4">
    <name type="scientific">Moraxella caviae</name>
    <dbReference type="NCBI Taxonomy" id="34060"/>
    <lineage>
        <taxon>Bacteria</taxon>
        <taxon>Pseudomonadati</taxon>
        <taxon>Pseudomonadota</taxon>
        <taxon>Gammaproteobacteria</taxon>
        <taxon>Moraxellales</taxon>
        <taxon>Moraxellaceae</taxon>
        <taxon>Moraxella</taxon>
    </lineage>
</organism>
<evidence type="ECO:0000313" key="2">
    <source>
        <dbReference type="EMBL" id="OOR89598.1"/>
    </source>
</evidence>
<dbReference type="InterPro" id="IPR014710">
    <property type="entry name" value="RmlC-like_jellyroll"/>
</dbReference>
<keyword evidence="2" id="KW-0548">Nucleotidyltransferase</keyword>
<feature type="domain" description="Cupin type-2" evidence="1">
    <location>
        <begin position="35"/>
        <end position="110"/>
    </location>
</feature>
<dbReference type="InterPro" id="IPR011051">
    <property type="entry name" value="RmlC_Cupin_sf"/>
</dbReference>
<dbReference type="SUPFAM" id="SSF51182">
    <property type="entry name" value="RmlC-like cupins"/>
    <property type="match status" value="1"/>
</dbReference>
<sequence length="120" mass="13153">MSMPSILNFADYLQSSPTDSVRTVIHQSAEHNLVLWQIPPNAKLPTHRHPQGQDIWVVMQGSALLLEQADLASTKNNARRIHAGQAIVIDTQQIHGVYNDGAQDCVLVSIIHPNAAFVAV</sequence>
<evidence type="ECO:0000313" key="5">
    <source>
        <dbReference type="Proteomes" id="UP000255279"/>
    </source>
</evidence>
<dbReference type="Gene3D" id="2.60.120.10">
    <property type="entry name" value="Jelly Rolls"/>
    <property type="match status" value="1"/>
</dbReference>
<reference evidence="2 4" key="1">
    <citation type="submission" date="2017-02" db="EMBL/GenBank/DDBJ databases">
        <title>Draft genome sequence of Moraxella caviae CCUG 355 type strain.</title>
        <authorList>
            <person name="Engstrom-Jakobsson H."/>
            <person name="Salva-Serra F."/>
            <person name="Thorell K."/>
            <person name="Gonzales-Siles L."/>
            <person name="Karlsson R."/>
            <person name="Boulund F."/>
            <person name="Engstrand L."/>
            <person name="Moore E."/>
        </authorList>
    </citation>
    <scope>NUCLEOTIDE SEQUENCE [LARGE SCALE GENOMIC DNA]</scope>
    <source>
        <strain evidence="2 4">CCUG 355</strain>
    </source>
</reference>
<dbReference type="EMBL" id="MUXU01000038">
    <property type="protein sequence ID" value="OOR89598.1"/>
    <property type="molecule type" value="Genomic_DNA"/>
</dbReference>
<dbReference type="STRING" id="34060.B0181_06400"/>
<evidence type="ECO:0000313" key="3">
    <source>
        <dbReference type="EMBL" id="STZ10282.1"/>
    </source>
</evidence>
<dbReference type="AlphaFoldDB" id="A0A1T0A1R6"/>
<keyword evidence="4" id="KW-1185">Reference proteome</keyword>
<dbReference type="EMBL" id="UGQE01000001">
    <property type="protein sequence ID" value="STZ10282.1"/>
    <property type="molecule type" value="Genomic_DNA"/>
</dbReference>
<gene>
    <name evidence="2" type="ORF">B0181_06400</name>
    <name evidence="3" type="ORF">NCTC10293_00612</name>
</gene>
<reference evidence="3 5" key="2">
    <citation type="submission" date="2018-06" db="EMBL/GenBank/DDBJ databases">
        <authorList>
            <consortium name="Pathogen Informatics"/>
            <person name="Doyle S."/>
        </authorList>
    </citation>
    <scope>NUCLEOTIDE SEQUENCE [LARGE SCALE GENOMIC DNA]</scope>
    <source>
        <strain evidence="3 5">NCTC10293</strain>
    </source>
</reference>
<dbReference type="Pfam" id="PF07883">
    <property type="entry name" value="Cupin_2"/>
    <property type="match status" value="1"/>
</dbReference>
<proteinExistence type="predicted"/>
<dbReference type="InterPro" id="IPR013096">
    <property type="entry name" value="Cupin_2"/>
</dbReference>
<name>A0A1T0A1R6_9GAMM</name>